<gene>
    <name evidence="4" type="ORF">FGL95_17215</name>
</gene>
<dbReference type="InterPro" id="IPR036736">
    <property type="entry name" value="ACP-like_sf"/>
</dbReference>
<keyword evidence="2" id="KW-0597">Phosphoprotein</keyword>
<feature type="domain" description="Carrier" evidence="3">
    <location>
        <begin position="12"/>
        <end position="86"/>
    </location>
</feature>
<evidence type="ECO:0000256" key="2">
    <source>
        <dbReference type="ARBA" id="ARBA00022553"/>
    </source>
</evidence>
<dbReference type="AlphaFoldDB" id="A0A848KKI8"/>
<dbReference type="SMART" id="SM01294">
    <property type="entry name" value="PKS_PP_betabranch"/>
    <property type="match status" value="1"/>
</dbReference>
<proteinExistence type="predicted"/>
<keyword evidence="5" id="KW-1185">Reference proteome</keyword>
<comment type="caution">
    <text evidence="4">The sequence shown here is derived from an EMBL/GenBank/DDBJ whole genome shotgun (WGS) entry which is preliminary data.</text>
</comment>
<dbReference type="PROSITE" id="PS50075">
    <property type="entry name" value="CARRIER"/>
    <property type="match status" value="1"/>
</dbReference>
<dbReference type="Pfam" id="PF00550">
    <property type="entry name" value="PP-binding"/>
    <property type="match status" value="1"/>
</dbReference>
<evidence type="ECO:0000313" key="4">
    <source>
        <dbReference type="EMBL" id="NMN96780.1"/>
    </source>
</evidence>
<keyword evidence="1" id="KW-0596">Phosphopantetheine</keyword>
<evidence type="ECO:0000259" key="3">
    <source>
        <dbReference type="PROSITE" id="PS50075"/>
    </source>
</evidence>
<sequence length="94" mass="10360">MRIATIPARRPSSIADWLVDRVAEHLDMPARDIDTSLPLAELGIDSVGAVSLVGEVEDEWELDVDPTMIFDYPTIDDIAVFIADEIAATYERAS</sequence>
<dbReference type="Gene3D" id="1.10.1200.10">
    <property type="entry name" value="ACP-like"/>
    <property type="match status" value="1"/>
</dbReference>
<dbReference type="SMART" id="SM00823">
    <property type="entry name" value="PKS_PP"/>
    <property type="match status" value="1"/>
</dbReference>
<protein>
    <submittedName>
        <fullName evidence="4">Polyketide synthase</fullName>
    </submittedName>
</protein>
<dbReference type="GO" id="GO:0031177">
    <property type="term" value="F:phosphopantetheine binding"/>
    <property type="evidence" value="ECO:0007669"/>
    <property type="project" value="InterPro"/>
</dbReference>
<dbReference type="InterPro" id="IPR009081">
    <property type="entry name" value="PP-bd_ACP"/>
</dbReference>
<dbReference type="RefSeq" id="WP_169589019.1">
    <property type="nucleotide sequence ID" value="NZ_VCQU01000005.1"/>
</dbReference>
<reference evidence="4 5" key="2">
    <citation type="submission" date="2020-06" db="EMBL/GenBank/DDBJ databases">
        <title>Antribacter stalactiti gen. nov., sp. nov., a new member of the family Nacardiaceae isolated from a cave.</title>
        <authorList>
            <person name="Kim I.S."/>
        </authorList>
    </citation>
    <scope>NUCLEOTIDE SEQUENCE [LARGE SCALE GENOMIC DNA]</scope>
    <source>
        <strain evidence="4 5">YC2-7</strain>
    </source>
</reference>
<dbReference type="InterPro" id="IPR020806">
    <property type="entry name" value="PKS_PP-bd"/>
</dbReference>
<accession>A0A848KKI8</accession>
<reference evidence="4 5" key="1">
    <citation type="submission" date="2019-05" db="EMBL/GenBank/DDBJ databases">
        <authorList>
            <person name="Lee S.D."/>
        </authorList>
    </citation>
    <scope>NUCLEOTIDE SEQUENCE [LARGE SCALE GENOMIC DNA]</scope>
    <source>
        <strain evidence="4 5">YC2-7</strain>
    </source>
</reference>
<organism evidence="4 5">
    <name type="scientific">Antrihabitans stalactiti</name>
    <dbReference type="NCBI Taxonomy" id="2584121"/>
    <lineage>
        <taxon>Bacteria</taxon>
        <taxon>Bacillati</taxon>
        <taxon>Actinomycetota</taxon>
        <taxon>Actinomycetes</taxon>
        <taxon>Mycobacteriales</taxon>
        <taxon>Nocardiaceae</taxon>
        <taxon>Antrihabitans</taxon>
    </lineage>
</organism>
<name>A0A848KKI8_9NOCA</name>
<dbReference type="SUPFAM" id="SSF47336">
    <property type="entry name" value="ACP-like"/>
    <property type="match status" value="1"/>
</dbReference>
<dbReference type="EMBL" id="VCQU01000005">
    <property type="protein sequence ID" value="NMN96780.1"/>
    <property type="molecule type" value="Genomic_DNA"/>
</dbReference>
<evidence type="ECO:0000256" key="1">
    <source>
        <dbReference type="ARBA" id="ARBA00022450"/>
    </source>
</evidence>
<evidence type="ECO:0000313" key="5">
    <source>
        <dbReference type="Proteomes" id="UP000535543"/>
    </source>
</evidence>
<dbReference type="Proteomes" id="UP000535543">
    <property type="component" value="Unassembled WGS sequence"/>
</dbReference>